<comment type="caution">
    <text evidence="4">The sequence shown here is derived from an EMBL/GenBank/DDBJ whole genome shotgun (WGS) entry which is preliminary data.</text>
</comment>
<dbReference type="InterPro" id="IPR029058">
    <property type="entry name" value="AB_hydrolase_fold"/>
</dbReference>
<feature type="chain" id="PRO_5019818358" description="Peptidase S9 prolyl oligopeptidase catalytic domain-containing protein" evidence="2">
    <location>
        <begin position="31"/>
        <end position="694"/>
    </location>
</feature>
<dbReference type="GO" id="GO:0006508">
    <property type="term" value="P:proteolysis"/>
    <property type="evidence" value="ECO:0007669"/>
    <property type="project" value="InterPro"/>
</dbReference>
<dbReference type="InterPro" id="IPR001375">
    <property type="entry name" value="Peptidase_S9_cat"/>
</dbReference>
<dbReference type="PANTHER" id="PTHR42776">
    <property type="entry name" value="SERINE PEPTIDASE S9 FAMILY MEMBER"/>
    <property type="match status" value="1"/>
</dbReference>
<keyword evidence="2" id="KW-0732">Signal</keyword>
<dbReference type="PANTHER" id="PTHR42776:SF27">
    <property type="entry name" value="DIPEPTIDYL PEPTIDASE FAMILY MEMBER 6"/>
    <property type="match status" value="1"/>
</dbReference>
<dbReference type="AlphaFoldDB" id="A0A480AIK6"/>
<feature type="signal peptide" evidence="2">
    <location>
        <begin position="1"/>
        <end position="30"/>
    </location>
</feature>
<name>A0A480AIK6_9BURK</name>
<proteinExistence type="predicted"/>
<dbReference type="SUPFAM" id="SSF82171">
    <property type="entry name" value="DPP6 N-terminal domain-like"/>
    <property type="match status" value="1"/>
</dbReference>
<dbReference type="SUPFAM" id="SSF53474">
    <property type="entry name" value="alpha/beta-Hydrolases"/>
    <property type="match status" value="1"/>
</dbReference>
<dbReference type="Gene3D" id="3.40.50.1820">
    <property type="entry name" value="alpha/beta hydrolase"/>
    <property type="match status" value="1"/>
</dbReference>
<dbReference type="Proteomes" id="UP000301751">
    <property type="component" value="Unassembled WGS sequence"/>
</dbReference>
<organism evidence="4 5">
    <name type="scientific">Pseudaquabacterium pictum</name>
    <dbReference type="NCBI Taxonomy" id="2315236"/>
    <lineage>
        <taxon>Bacteria</taxon>
        <taxon>Pseudomonadati</taxon>
        <taxon>Pseudomonadota</taxon>
        <taxon>Betaproteobacteria</taxon>
        <taxon>Burkholderiales</taxon>
        <taxon>Sphaerotilaceae</taxon>
        <taxon>Pseudaquabacterium</taxon>
    </lineage>
</organism>
<keyword evidence="1" id="KW-0378">Hydrolase</keyword>
<evidence type="ECO:0000313" key="5">
    <source>
        <dbReference type="Proteomes" id="UP000301751"/>
    </source>
</evidence>
<dbReference type="GO" id="GO:0004252">
    <property type="term" value="F:serine-type endopeptidase activity"/>
    <property type="evidence" value="ECO:0007669"/>
    <property type="project" value="TreeGrafter"/>
</dbReference>
<evidence type="ECO:0000313" key="4">
    <source>
        <dbReference type="EMBL" id="GCL61464.1"/>
    </source>
</evidence>
<evidence type="ECO:0000256" key="2">
    <source>
        <dbReference type="SAM" id="SignalP"/>
    </source>
</evidence>
<dbReference type="OrthoDB" id="4269629at2"/>
<evidence type="ECO:0000256" key="1">
    <source>
        <dbReference type="ARBA" id="ARBA00022801"/>
    </source>
</evidence>
<feature type="domain" description="Peptidase S9 prolyl oligopeptidase catalytic" evidence="3">
    <location>
        <begin position="476"/>
        <end position="687"/>
    </location>
</feature>
<reference evidence="5" key="1">
    <citation type="submission" date="2019-03" db="EMBL/GenBank/DDBJ databases">
        <title>Aquabacterium pictum sp.nov., the first bacteriochlorophyll a-containing freshwater bacterium in the genus Aquabacterium of the class Betaproteobacteria.</title>
        <authorList>
            <person name="Hirose S."/>
            <person name="Tank M."/>
            <person name="Hara E."/>
            <person name="Tamaki H."/>
            <person name="Takaichi S."/>
            <person name="Haruta S."/>
            <person name="Hanada S."/>
        </authorList>
    </citation>
    <scope>NUCLEOTIDE SEQUENCE [LARGE SCALE GENOMIC DNA]</scope>
    <source>
        <strain evidence="5">W35</strain>
    </source>
</reference>
<dbReference type="Pfam" id="PF00326">
    <property type="entry name" value="Peptidase_S9"/>
    <property type="match status" value="1"/>
</dbReference>
<dbReference type="RefSeq" id="WP_137731211.1">
    <property type="nucleotide sequence ID" value="NZ_BJCL01000001.1"/>
</dbReference>
<sequence>MAGPRFWARTWLAALAAALFLLGLAPVARAQPDLPAQLFFQPPQVLDIALSPSGRRLALSVQAPNKRVGVFVFDLQQAGMPATRAALFDDADVPDFDWVDDQRLVFSVTDLQVGLGEDRDMAPGLFAVRFDGKELRHLVERQGRAFFSSGERNRTLPWNHRLLHVPVPSDQADGAQADEVIVGAMTFRRSELVHVQPKWLNTRTGATRDLWVDAEPAGALQWWFTPQGVPRLVRTREDGREALHWYTPPAGGTRGQWRQLAQGPLHGLPFLPLWVGQGDRLYVRLPRGPAGEAVVAPFNFATGQPGETLVNAPGFDFSGQLLGDRTGERLQGVRVDADAEQTVWFSAAHKAVQERVDKSLPGGVNRITCRRCGSDDAVVLVRSFADRLPGELLLWRQTDNGGKGGWQRVALQMPGIDPERMGRVELERIRARDGRDLPVWLTKPAGMRDQGDARPAVVLVHGGPWVRQGHWRWEPMAQFLASRGWLVIEPEFRGSDGYGRAHLDAGFRQWGQAMQDDVADALLWARAQGLANDRACIAGASYGGYSALMGLVRHPELYRCASAWVAVTDPFLFLEGSWWVRDDISGSARRHSLPVMVGDPEKDRAMLLANSPLAQAARIQAPLQLIWGGQDLRVPIVHGERLRDALKAAGRPPEWIVYPDEAHGFARGENRLDMAQKLERFLRRHLQPDAPVRP</sequence>
<keyword evidence="5" id="KW-1185">Reference proteome</keyword>
<evidence type="ECO:0000259" key="3">
    <source>
        <dbReference type="Pfam" id="PF00326"/>
    </source>
</evidence>
<gene>
    <name evidence="4" type="ORF">AQPW35_05450</name>
</gene>
<dbReference type="EMBL" id="BJCL01000001">
    <property type="protein sequence ID" value="GCL61464.1"/>
    <property type="molecule type" value="Genomic_DNA"/>
</dbReference>
<accession>A0A480AIK6</accession>
<protein>
    <recommendedName>
        <fullName evidence="3">Peptidase S9 prolyl oligopeptidase catalytic domain-containing protein</fullName>
    </recommendedName>
</protein>